<dbReference type="CDD" id="cd03763">
    <property type="entry name" value="proteasome_beta_type_7"/>
    <property type="match status" value="1"/>
</dbReference>
<dbReference type="Pfam" id="PF12465">
    <property type="entry name" value="Pr_beta_C"/>
    <property type="match status" value="1"/>
</dbReference>
<dbReference type="PANTHER" id="PTHR32194">
    <property type="entry name" value="METALLOPROTEASE TLDD"/>
    <property type="match status" value="1"/>
</dbReference>
<evidence type="ECO:0000256" key="7">
    <source>
        <dbReference type="ARBA" id="ARBA00023242"/>
    </source>
</evidence>
<comment type="subunit">
    <text evidence="9">Component of the proteasome complex.</text>
</comment>
<dbReference type="InterPro" id="IPR000243">
    <property type="entry name" value="Pept_T1A_subB"/>
</dbReference>
<dbReference type="Gene3D" id="3.60.20.10">
    <property type="entry name" value="Glutamine Phosphoribosylpyrophosphate, subunit 1, domain 1"/>
    <property type="match status" value="1"/>
</dbReference>
<dbReference type="InterPro" id="IPR029055">
    <property type="entry name" value="Ntn_hydrolases_N"/>
</dbReference>
<feature type="domain" description="Proteasome beta subunit C-terminal" evidence="10">
    <location>
        <begin position="232"/>
        <end position="268"/>
    </location>
</feature>
<evidence type="ECO:0000256" key="5">
    <source>
        <dbReference type="ARBA" id="ARBA00022801"/>
    </source>
</evidence>
<dbReference type="OrthoDB" id="429533at2759"/>
<dbReference type="GO" id="GO:0051603">
    <property type="term" value="P:proteolysis involved in protein catabolic process"/>
    <property type="evidence" value="ECO:0007669"/>
    <property type="project" value="InterPro"/>
</dbReference>
<keyword evidence="6 9" id="KW-0647">Proteasome</keyword>
<dbReference type="GO" id="GO:0005839">
    <property type="term" value="C:proteasome core complex"/>
    <property type="evidence" value="ECO:0007669"/>
    <property type="project" value="InterPro"/>
</dbReference>
<dbReference type="PROSITE" id="PS00854">
    <property type="entry name" value="PROTEASOME_BETA_1"/>
    <property type="match status" value="1"/>
</dbReference>
<dbReference type="InterPro" id="IPR024689">
    <property type="entry name" value="Proteasome_bsu_C"/>
</dbReference>
<evidence type="ECO:0000259" key="10">
    <source>
        <dbReference type="Pfam" id="PF12465"/>
    </source>
</evidence>
<dbReference type="AlphaFoldDB" id="A0A2G8LRR6"/>
<proteinExistence type="inferred from homology"/>
<keyword evidence="12" id="KW-1185">Reference proteome</keyword>
<dbReference type="GO" id="GO:0005634">
    <property type="term" value="C:nucleus"/>
    <property type="evidence" value="ECO:0007669"/>
    <property type="project" value="UniProtKB-SubCell"/>
</dbReference>
<protein>
    <recommendedName>
        <fullName evidence="9">Proteasome subunit beta</fullName>
    </recommendedName>
</protein>
<feature type="active site" description="Nucleophile" evidence="8">
    <location>
        <position position="41"/>
    </location>
</feature>
<keyword evidence="3" id="KW-0645">Protease</keyword>
<name>A0A2G8LRR6_STIJA</name>
<dbReference type="SUPFAM" id="SSF56235">
    <property type="entry name" value="N-terminal nucleophile aminohydrolases (Ntn hydrolases)"/>
    <property type="match status" value="1"/>
</dbReference>
<reference evidence="11 12" key="1">
    <citation type="journal article" date="2017" name="PLoS Biol.">
        <title>The sea cucumber genome provides insights into morphological evolution and visceral regeneration.</title>
        <authorList>
            <person name="Zhang X."/>
            <person name="Sun L."/>
            <person name="Yuan J."/>
            <person name="Sun Y."/>
            <person name="Gao Y."/>
            <person name="Zhang L."/>
            <person name="Li S."/>
            <person name="Dai H."/>
            <person name="Hamel J.F."/>
            <person name="Liu C."/>
            <person name="Yu Y."/>
            <person name="Liu S."/>
            <person name="Lin W."/>
            <person name="Guo K."/>
            <person name="Jin S."/>
            <person name="Xu P."/>
            <person name="Storey K.B."/>
            <person name="Huan P."/>
            <person name="Zhang T."/>
            <person name="Zhou Y."/>
            <person name="Zhang J."/>
            <person name="Lin C."/>
            <person name="Li X."/>
            <person name="Xing L."/>
            <person name="Huo D."/>
            <person name="Sun M."/>
            <person name="Wang L."/>
            <person name="Mercier A."/>
            <person name="Li F."/>
            <person name="Yang H."/>
            <person name="Xiang J."/>
        </authorList>
    </citation>
    <scope>NUCLEOTIDE SEQUENCE [LARGE SCALE GENOMIC DNA]</scope>
    <source>
        <strain evidence="11">Shaxun</strain>
        <tissue evidence="11">Muscle</tissue>
    </source>
</reference>
<dbReference type="Proteomes" id="UP000230750">
    <property type="component" value="Unassembled WGS sequence"/>
</dbReference>
<dbReference type="InterPro" id="IPR001353">
    <property type="entry name" value="Proteasome_sua/b"/>
</dbReference>
<evidence type="ECO:0000256" key="9">
    <source>
        <dbReference type="RuleBase" id="RU004203"/>
    </source>
</evidence>
<dbReference type="InterPro" id="IPR023333">
    <property type="entry name" value="Proteasome_suB-type"/>
</dbReference>
<comment type="catalytic activity">
    <reaction evidence="1">
        <text>Cleavage of peptide bonds with very broad specificity.</text>
        <dbReference type="EC" id="3.4.25.1"/>
    </reaction>
</comment>
<dbReference type="STRING" id="307972.A0A2G8LRR6"/>
<dbReference type="GO" id="GO:0004298">
    <property type="term" value="F:threonine-type endopeptidase activity"/>
    <property type="evidence" value="ECO:0007669"/>
    <property type="project" value="UniProtKB-KW"/>
</dbReference>
<keyword evidence="5" id="KW-0378">Hydrolase</keyword>
<keyword evidence="7 9" id="KW-0539">Nucleus</keyword>
<evidence type="ECO:0000313" key="11">
    <source>
        <dbReference type="EMBL" id="PIK62925.1"/>
    </source>
</evidence>
<dbReference type="FunFam" id="3.60.20.10:FF:000005">
    <property type="entry name" value="Proteasome subunit beta type-2"/>
    <property type="match status" value="1"/>
</dbReference>
<comment type="similarity">
    <text evidence="9">Belongs to the peptidase T1B family.</text>
</comment>
<evidence type="ECO:0000256" key="1">
    <source>
        <dbReference type="ARBA" id="ARBA00001198"/>
    </source>
</evidence>
<comment type="subcellular location">
    <subcellularLocation>
        <location evidence="9">Cytoplasm</location>
    </subcellularLocation>
    <subcellularLocation>
        <location evidence="9">Nucleus</location>
    </subcellularLocation>
</comment>
<comment type="caution">
    <text evidence="11">The sequence shown here is derived from an EMBL/GenBank/DDBJ whole genome shotgun (WGS) entry which is preliminary data.</text>
</comment>
<dbReference type="PRINTS" id="PR00141">
    <property type="entry name" value="PROTEASOME"/>
</dbReference>
<accession>A0A2G8LRR6</accession>
<keyword evidence="2 9" id="KW-0963">Cytoplasm</keyword>
<evidence type="ECO:0000256" key="6">
    <source>
        <dbReference type="ARBA" id="ARBA00022942"/>
    </source>
</evidence>
<dbReference type="Pfam" id="PF00227">
    <property type="entry name" value="Proteasome"/>
    <property type="match status" value="1"/>
</dbReference>
<evidence type="ECO:0000313" key="12">
    <source>
        <dbReference type="Proteomes" id="UP000230750"/>
    </source>
</evidence>
<evidence type="ECO:0000256" key="3">
    <source>
        <dbReference type="ARBA" id="ARBA00022670"/>
    </source>
</evidence>
<keyword evidence="4" id="KW-0888">Threonine protease</keyword>
<dbReference type="PANTHER" id="PTHR32194:SF4">
    <property type="entry name" value="PROTEASOME SUBUNIT BETA TYPE-7"/>
    <property type="match status" value="1"/>
</dbReference>
<comment type="function">
    <text evidence="9">Component of the proteasome, a multicatalytic proteinase complex which is characterized by its ability to cleave peptides with Arg, Phe, Tyr, Leu, and Glu adjacent to the leaving group at neutral or slightly basic pH. The proteasome has an ATP-dependent proteolytic activity.</text>
</comment>
<evidence type="ECO:0000256" key="8">
    <source>
        <dbReference type="PIRSR" id="PIRSR600243-1"/>
    </source>
</evidence>
<evidence type="ECO:0000256" key="2">
    <source>
        <dbReference type="ARBA" id="ARBA00022490"/>
    </source>
</evidence>
<gene>
    <name evidence="11" type="ORF">BSL78_00160</name>
</gene>
<evidence type="ECO:0000256" key="4">
    <source>
        <dbReference type="ARBA" id="ARBA00022698"/>
    </source>
</evidence>
<sequence>MSSAPLVAPPSSGGFVFENVRRNALLERNGLKGPTARKTGTTIAGIVFKDGIILGADTRATEDTIVADKNCSKIHFIAPNIYCCGAGTAADTEMTTQMISSNLELHRLSTGKEVRVVTANRMLKQMLFRYQGYVGAALVLGGVDINGPHLYSIYPHGSTNKLPYCTMGSGSLAAMSVFEDRYKQDMEEEDAKKLVRDAIAAGIFNDLGSGTNIDLCVIKKGKVDYLRPYDEANVKGVRQGDYSYKRGTTAVLTKMVTPLSLDVIDTTVEVMEVS</sequence>
<dbReference type="PROSITE" id="PS51476">
    <property type="entry name" value="PROTEASOME_BETA_2"/>
    <property type="match status" value="1"/>
</dbReference>
<dbReference type="InterPro" id="IPR016050">
    <property type="entry name" value="Proteasome_bsu_CS"/>
</dbReference>
<dbReference type="EMBL" id="MRZV01000003">
    <property type="protein sequence ID" value="PIK62925.1"/>
    <property type="molecule type" value="Genomic_DNA"/>
</dbReference>
<organism evidence="11 12">
    <name type="scientific">Stichopus japonicus</name>
    <name type="common">Sea cucumber</name>
    <dbReference type="NCBI Taxonomy" id="307972"/>
    <lineage>
        <taxon>Eukaryota</taxon>
        <taxon>Metazoa</taxon>
        <taxon>Echinodermata</taxon>
        <taxon>Eleutherozoa</taxon>
        <taxon>Echinozoa</taxon>
        <taxon>Holothuroidea</taxon>
        <taxon>Aspidochirotacea</taxon>
        <taxon>Aspidochirotida</taxon>
        <taxon>Stichopodidae</taxon>
        <taxon>Apostichopus</taxon>
    </lineage>
</organism>
<dbReference type="GO" id="GO:0005737">
    <property type="term" value="C:cytoplasm"/>
    <property type="evidence" value="ECO:0007669"/>
    <property type="project" value="UniProtKB-SubCell"/>
</dbReference>